<dbReference type="EMBL" id="QJKH01000011">
    <property type="protein sequence ID" value="PXX77376.1"/>
    <property type="molecule type" value="Genomic_DNA"/>
</dbReference>
<evidence type="ECO:0000256" key="1">
    <source>
        <dbReference type="ARBA" id="ARBA00006611"/>
    </source>
</evidence>
<evidence type="ECO:0000259" key="2">
    <source>
        <dbReference type="Pfam" id="PF00437"/>
    </source>
</evidence>
<proteinExistence type="inferred from homology"/>
<reference evidence="4 5" key="1">
    <citation type="submission" date="2018-05" db="EMBL/GenBank/DDBJ databases">
        <title>Genomic Encyclopedia of Type Strains, Phase IV (KMG-IV): sequencing the most valuable type-strain genomes for metagenomic binning, comparative biology and taxonomic classification.</title>
        <authorList>
            <person name="Goeker M."/>
        </authorList>
    </citation>
    <scope>NUCLEOTIDE SEQUENCE [LARGE SCALE GENOMIC DNA]</scope>
    <source>
        <strain evidence="4 5">JC118</strain>
    </source>
</reference>
<dbReference type="Gene3D" id="3.30.450.90">
    <property type="match status" value="1"/>
</dbReference>
<sequence length="340" mass="38915">MSEFNFGPLTPYVEDENITDINYNGHQLWIDHLHKGRYCEPFDEEEFIQQFCYKIANYVNCSFNFSSPLVEAETCDLRISIVHDSIARSGHSISIRKTPAIMRLSEKQMLKEKYTTASVLAFLERAIKAHCNIMIAGLPGVGKTELVKYLTSFIPAWERVITIEDTLELRYHDIHPNKDCVAFKINAGFTYVDAIKASLRQRPNWILVSEVRSHEVVHLLESISTGTNLISTIHADDAAKIPKRILHMFPNVEIYNEVLLNSIHEALDLGIYIESRISEQGVVRTLKQIVAFDSINNQAMTTELYHVGGELADETLYPPKLIRKFKSLKPQPVRKRRIAK</sequence>
<dbReference type="Gene3D" id="3.40.50.300">
    <property type="entry name" value="P-loop containing nucleotide triphosphate hydrolases"/>
    <property type="match status" value="1"/>
</dbReference>
<feature type="domain" description="Bacterial type II secretion system protein E" evidence="2">
    <location>
        <begin position="73"/>
        <end position="249"/>
    </location>
</feature>
<organism evidence="4 5">
    <name type="scientific">Dielma fastidiosa</name>
    <dbReference type="NCBI Taxonomy" id="1034346"/>
    <lineage>
        <taxon>Bacteria</taxon>
        <taxon>Bacillati</taxon>
        <taxon>Bacillota</taxon>
        <taxon>Erysipelotrichia</taxon>
        <taxon>Erysipelotrichales</taxon>
        <taxon>Erysipelotrichaceae</taxon>
        <taxon>Dielma</taxon>
    </lineage>
</organism>
<dbReference type="InterPro" id="IPR001482">
    <property type="entry name" value="T2SS/T4SS_dom"/>
</dbReference>
<dbReference type="OrthoDB" id="9810761at2"/>
<evidence type="ECO:0000313" key="4">
    <source>
        <dbReference type="EMBL" id="PXX77376.1"/>
    </source>
</evidence>
<dbReference type="GO" id="GO:0016887">
    <property type="term" value="F:ATP hydrolysis activity"/>
    <property type="evidence" value="ECO:0007669"/>
    <property type="project" value="InterPro"/>
</dbReference>
<dbReference type="RefSeq" id="WP_022939571.1">
    <property type="nucleotide sequence ID" value="NZ_BAABZA010000003.1"/>
</dbReference>
<dbReference type="CDD" id="cd01130">
    <property type="entry name" value="VirB11-like_ATPase"/>
    <property type="match status" value="1"/>
</dbReference>
<evidence type="ECO:0000313" key="5">
    <source>
        <dbReference type="Proteomes" id="UP000247612"/>
    </source>
</evidence>
<dbReference type="InterPro" id="IPR050921">
    <property type="entry name" value="T4SS_GSP_E_ATPase"/>
</dbReference>
<reference evidence="3" key="2">
    <citation type="submission" date="2022-03" db="EMBL/GenBank/DDBJ databases">
        <title>First case of bacteraemia caused by Dielma fastidiosa in a patient hospitalised with diverticulitis.</title>
        <authorList>
            <person name="Forman-Ankjaer B."/>
            <person name="Hvid-Jensen F."/>
            <person name="Kobel C.M."/>
            <person name="Greve T."/>
        </authorList>
    </citation>
    <scope>NUCLEOTIDE SEQUENCE</scope>
    <source>
        <strain evidence="3">AUH_DF_2021</strain>
    </source>
</reference>
<name>A0A318KP06_9FIRM</name>
<keyword evidence="5" id="KW-1185">Reference proteome</keyword>
<dbReference type="Pfam" id="PF00437">
    <property type="entry name" value="T2SSE"/>
    <property type="match status" value="1"/>
</dbReference>
<comment type="similarity">
    <text evidence="1">Belongs to the GSP E family.</text>
</comment>
<dbReference type="AlphaFoldDB" id="A0A318KP06"/>
<dbReference type="Proteomes" id="UP000247612">
    <property type="component" value="Unassembled WGS sequence"/>
</dbReference>
<protein>
    <submittedName>
        <fullName evidence="3">CpaF/VirB11 family protein</fullName>
    </submittedName>
    <submittedName>
        <fullName evidence="4">Pilus assembly protein CpaF</fullName>
    </submittedName>
</protein>
<gene>
    <name evidence="4" type="ORF">DES51_111128</name>
    <name evidence="3" type="ORF">MQE39_11465</name>
</gene>
<evidence type="ECO:0000313" key="3">
    <source>
        <dbReference type="EMBL" id="MDY5168732.1"/>
    </source>
</evidence>
<dbReference type="SUPFAM" id="SSF52540">
    <property type="entry name" value="P-loop containing nucleoside triphosphate hydrolases"/>
    <property type="match status" value="1"/>
</dbReference>
<accession>A0A318KP06</accession>
<dbReference type="InterPro" id="IPR027417">
    <property type="entry name" value="P-loop_NTPase"/>
</dbReference>
<dbReference type="Proteomes" id="UP001276902">
    <property type="component" value="Unassembled WGS sequence"/>
</dbReference>
<dbReference type="STRING" id="1034346.GCA_000313565_03292"/>
<dbReference type="PANTHER" id="PTHR30486:SF6">
    <property type="entry name" value="TYPE IV PILUS RETRACTATION ATPASE PILT"/>
    <property type="match status" value="1"/>
</dbReference>
<comment type="caution">
    <text evidence="4">The sequence shown here is derived from an EMBL/GenBank/DDBJ whole genome shotgun (WGS) entry which is preliminary data.</text>
</comment>
<dbReference type="PANTHER" id="PTHR30486">
    <property type="entry name" value="TWITCHING MOTILITY PROTEIN PILT"/>
    <property type="match status" value="1"/>
</dbReference>
<dbReference type="EMBL" id="JALDAW010000016">
    <property type="protein sequence ID" value="MDY5168732.1"/>
    <property type="molecule type" value="Genomic_DNA"/>
</dbReference>